<name>A0A5E4PLZ9_9COXI</name>
<organism evidence="1 2">
    <name type="scientific">Aquicella siphonis</name>
    <dbReference type="NCBI Taxonomy" id="254247"/>
    <lineage>
        <taxon>Bacteria</taxon>
        <taxon>Pseudomonadati</taxon>
        <taxon>Pseudomonadota</taxon>
        <taxon>Gammaproteobacteria</taxon>
        <taxon>Legionellales</taxon>
        <taxon>Coxiellaceae</taxon>
        <taxon>Aquicella</taxon>
    </lineage>
</organism>
<accession>A0A5E4PLZ9</accession>
<keyword evidence="2" id="KW-1185">Reference proteome</keyword>
<gene>
    <name evidence="1" type="ORF">AQUSIP_25990</name>
</gene>
<sequence>MPYQEFQENWRIFSELIDQIPHIENEQIKTLIKQYIEQNLIILNDVFTTSIDNLKSLQNAKTVNDVICTQARFTNEVSKKLSLSTQRFINTSLGHIADYNEWLKAHCDLATD</sequence>
<reference evidence="1 2" key="1">
    <citation type="submission" date="2019-08" db="EMBL/GenBank/DDBJ databases">
        <authorList>
            <person name="Guy L."/>
        </authorList>
    </citation>
    <scope>NUCLEOTIDE SEQUENCE [LARGE SCALE GENOMIC DNA]</scope>
    <source>
        <strain evidence="1 2">SGT-108</strain>
    </source>
</reference>
<dbReference type="KEGG" id="asip:AQUSIP_25990"/>
<proteinExistence type="predicted"/>
<dbReference type="OrthoDB" id="9882010at2"/>
<dbReference type="EMBL" id="LR699120">
    <property type="protein sequence ID" value="VVC77272.1"/>
    <property type="molecule type" value="Genomic_DNA"/>
</dbReference>
<dbReference type="AlphaFoldDB" id="A0A5E4PLZ9"/>
<protein>
    <recommendedName>
        <fullName evidence="3">Phasin domain-containing protein</fullName>
    </recommendedName>
</protein>
<evidence type="ECO:0000313" key="1">
    <source>
        <dbReference type="EMBL" id="VVC77272.1"/>
    </source>
</evidence>
<dbReference type="Proteomes" id="UP000324194">
    <property type="component" value="Chromosome 2"/>
</dbReference>
<dbReference type="RefSeq" id="WP_148340711.1">
    <property type="nucleotide sequence ID" value="NZ_LR699120.1"/>
</dbReference>
<evidence type="ECO:0008006" key="3">
    <source>
        <dbReference type="Google" id="ProtNLM"/>
    </source>
</evidence>
<evidence type="ECO:0000313" key="2">
    <source>
        <dbReference type="Proteomes" id="UP000324194"/>
    </source>
</evidence>